<dbReference type="STRING" id="1232681.ADIS_1888"/>
<evidence type="ECO:0008006" key="4">
    <source>
        <dbReference type="Google" id="ProtNLM"/>
    </source>
</evidence>
<organism evidence="2 3">
    <name type="scientific">Lunatimonas lonarensis</name>
    <dbReference type="NCBI Taxonomy" id="1232681"/>
    <lineage>
        <taxon>Bacteria</taxon>
        <taxon>Pseudomonadati</taxon>
        <taxon>Bacteroidota</taxon>
        <taxon>Cytophagia</taxon>
        <taxon>Cytophagales</taxon>
        <taxon>Cyclobacteriaceae</taxon>
    </lineage>
</organism>
<dbReference type="EMBL" id="AQHR01000050">
    <property type="protein sequence ID" value="EON77669.1"/>
    <property type="molecule type" value="Genomic_DNA"/>
</dbReference>
<evidence type="ECO:0000256" key="1">
    <source>
        <dbReference type="SAM" id="SignalP"/>
    </source>
</evidence>
<dbReference type="Gene3D" id="2.120.10.30">
    <property type="entry name" value="TolB, C-terminal domain"/>
    <property type="match status" value="1"/>
</dbReference>
<reference evidence="2 3" key="1">
    <citation type="submission" date="2013-02" db="EMBL/GenBank/DDBJ databases">
        <title>A novel strain isolated from Lonar lake, Maharashtra, India.</title>
        <authorList>
            <person name="Singh A."/>
        </authorList>
    </citation>
    <scope>NUCLEOTIDE SEQUENCE [LARGE SCALE GENOMIC DNA]</scope>
    <source>
        <strain evidence="2 3">AK24</strain>
    </source>
</reference>
<sequence length="295" mass="32471">MKKSPVFLLFMVFALGLVVACGSPSSDQVVIEEEASTAVEPSLTFLWETAADLITNESVHFEPSNGKIYVANIEGGPAEKDGVGSISIISRDGEIVEREWVKGLHAPKGMTVMDGKLYVTDVDVLVEVDLASGEILNRYEVENAQFLNDADTDGKRVYFSDMRAGRILYFENGAIRVFTDNQPNINGLRVGPDGVLYGLDAEGLKMYRSDGTFELLNDVVTGGDGLILLDENTFLATRWKGEIYLIRDGKETLLLDTSAEESNTADVGFIPGENIVLVPTFFKNKVVAYRLDYRF</sequence>
<feature type="signal peptide" evidence="1">
    <location>
        <begin position="1"/>
        <end position="20"/>
    </location>
</feature>
<gene>
    <name evidence="2" type="ORF">ADIS_1888</name>
</gene>
<dbReference type="PROSITE" id="PS51257">
    <property type="entry name" value="PROKAR_LIPOPROTEIN"/>
    <property type="match status" value="1"/>
</dbReference>
<name>R7ZUM1_9BACT</name>
<keyword evidence="3" id="KW-1185">Reference proteome</keyword>
<protein>
    <recommendedName>
        <fullName evidence="4">Periplasmic ATP/GTP-binding protein</fullName>
    </recommendedName>
</protein>
<comment type="caution">
    <text evidence="2">The sequence shown here is derived from an EMBL/GenBank/DDBJ whole genome shotgun (WGS) entry which is preliminary data.</text>
</comment>
<accession>R7ZUM1</accession>
<feature type="chain" id="PRO_5004451803" description="Periplasmic ATP/GTP-binding protein" evidence="1">
    <location>
        <begin position="21"/>
        <end position="295"/>
    </location>
</feature>
<dbReference type="InterPro" id="IPR011042">
    <property type="entry name" value="6-blade_b-propeller_TolB-like"/>
</dbReference>
<keyword evidence="1" id="KW-0732">Signal</keyword>
<dbReference type="RefSeq" id="WP_010854026.1">
    <property type="nucleotide sequence ID" value="NZ_AQHR01000050.1"/>
</dbReference>
<evidence type="ECO:0000313" key="3">
    <source>
        <dbReference type="Proteomes" id="UP000013909"/>
    </source>
</evidence>
<proteinExistence type="predicted"/>
<evidence type="ECO:0000313" key="2">
    <source>
        <dbReference type="EMBL" id="EON77669.1"/>
    </source>
</evidence>
<dbReference type="SUPFAM" id="SSF63829">
    <property type="entry name" value="Calcium-dependent phosphotriesterase"/>
    <property type="match status" value="1"/>
</dbReference>
<dbReference type="AlphaFoldDB" id="R7ZUM1"/>
<dbReference type="Proteomes" id="UP000013909">
    <property type="component" value="Unassembled WGS sequence"/>
</dbReference>